<keyword evidence="4 9" id="KW-0812">Transmembrane</keyword>
<proteinExistence type="inferred from homology"/>
<evidence type="ECO:0000259" key="10">
    <source>
        <dbReference type="Pfam" id="PF01618"/>
    </source>
</evidence>
<comment type="caution">
    <text evidence="11">The sequence shown here is derived from an EMBL/GenBank/DDBJ whole genome shotgun (WGS) entry which is preliminary data.</text>
</comment>
<comment type="similarity">
    <text evidence="8">Belongs to the exbB/tolQ family.</text>
</comment>
<dbReference type="EMBL" id="VTOW01000002">
    <property type="protein sequence ID" value="NKE71731.1"/>
    <property type="molecule type" value="Genomic_DNA"/>
</dbReference>
<evidence type="ECO:0000256" key="3">
    <source>
        <dbReference type="ARBA" id="ARBA00022475"/>
    </source>
</evidence>
<dbReference type="RefSeq" id="WP_168060634.1">
    <property type="nucleotide sequence ID" value="NZ_VTOW01000002.1"/>
</dbReference>
<dbReference type="PANTHER" id="PTHR30625:SF15">
    <property type="entry name" value="BIOPOLYMER TRANSPORT PROTEIN EXBB"/>
    <property type="match status" value="1"/>
</dbReference>
<dbReference type="GO" id="GO:0017038">
    <property type="term" value="P:protein import"/>
    <property type="evidence" value="ECO:0007669"/>
    <property type="project" value="TreeGrafter"/>
</dbReference>
<dbReference type="GO" id="GO:0005886">
    <property type="term" value="C:plasma membrane"/>
    <property type="evidence" value="ECO:0007669"/>
    <property type="project" value="UniProtKB-SubCell"/>
</dbReference>
<organism evidence="11 12">
    <name type="scientific">Candidatus Manganitrophus noduliformans</name>
    <dbReference type="NCBI Taxonomy" id="2606439"/>
    <lineage>
        <taxon>Bacteria</taxon>
        <taxon>Pseudomonadati</taxon>
        <taxon>Nitrospirota</taxon>
        <taxon>Nitrospiria</taxon>
        <taxon>Candidatus Troglogloeales</taxon>
        <taxon>Candidatus Manganitrophaceae</taxon>
        <taxon>Candidatus Manganitrophus</taxon>
    </lineage>
</organism>
<evidence type="ECO:0000256" key="1">
    <source>
        <dbReference type="ARBA" id="ARBA00004651"/>
    </source>
</evidence>
<feature type="transmembrane region" description="Helical" evidence="9">
    <location>
        <begin position="112"/>
        <end position="135"/>
    </location>
</feature>
<gene>
    <name evidence="11" type="ORF">MNODULE_13370</name>
</gene>
<evidence type="ECO:0000313" key="11">
    <source>
        <dbReference type="EMBL" id="NKE71731.1"/>
    </source>
</evidence>
<evidence type="ECO:0000256" key="4">
    <source>
        <dbReference type="ARBA" id="ARBA00022692"/>
    </source>
</evidence>
<keyword evidence="3" id="KW-1003">Cell membrane</keyword>
<dbReference type="AlphaFoldDB" id="A0A7X6DQX1"/>
<dbReference type="PANTHER" id="PTHR30625">
    <property type="entry name" value="PROTEIN TOLQ"/>
    <property type="match status" value="1"/>
</dbReference>
<evidence type="ECO:0000256" key="2">
    <source>
        <dbReference type="ARBA" id="ARBA00022448"/>
    </source>
</evidence>
<feature type="transmembrane region" description="Helical" evidence="9">
    <location>
        <begin position="14"/>
        <end position="32"/>
    </location>
</feature>
<evidence type="ECO:0000256" key="8">
    <source>
        <dbReference type="RuleBase" id="RU004057"/>
    </source>
</evidence>
<name>A0A7X6DQX1_9BACT</name>
<sequence>MDAVFHRLALLGDIWVLWLLVAASVVSLGVMLERGWVFRKNRLDFPRFLETLAGCLEEGDLAGARQAAENGRGVEARVAAAGLAHFAKGPASVSEAMTSRLVLERAALERNLIILGSLGNNAPFIGLFGTVLGIIKAFNDLATSGQSGIGVVMVGISSALIATAFGIFVAIPAVAANNAFHTKVKRVSANAQSLIHRMQVYLRDETKRDQHRLVGATEEEKEEVRA</sequence>
<evidence type="ECO:0000256" key="5">
    <source>
        <dbReference type="ARBA" id="ARBA00022927"/>
    </source>
</evidence>
<keyword evidence="5 8" id="KW-0653">Protein transport</keyword>
<feature type="domain" description="MotA/TolQ/ExbB proton channel" evidence="10">
    <location>
        <begin position="74"/>
        <end position="190"/>
    </location>
</feature>
<evidence type="ECO:0000256" key="7">
    <source>
        <dbReference type="ARBA" id="ARBA00023136"/>
    </source>
</evidence>
<dbReference type="Proteomes" id="UP000534783">
    <property type="component" value="Unassembled WGS sequence"/>
</dbReference>
<keyword evidence="7 9" id="KW-0472">Membrane</keyword>
<dbReference type="InterPro" id="IPR002898">
    <property type="entry name" value="MotA_ExbB_proton_chnl"/>
</dbReference>
<evidence type="ECO:0000256" key="6">
    <source>
        <dbReference type="ARBA" id="ARBA00022989"/>
    </source>
</evidence>
<comment type="subcellular location">
    <subcellularLocation>
        <location evidence="1">Cell membrane</location>
        <topology evidence="1">Multi-pass membrane protein</topology>
    </subcellularLocation>
    <subcellularLocation>
        <location evidence="8">Membrane</location>
        <topology evidence="8">Multi-pass membrane protein</topology>
    </subcellularLocation>
</comment>
<feature type="transmembrane region" description="Helical" evidence="9">
    <location>
        <begin position="147"/>
        <end position="176"/>
    </location>
</feature>
<evidence type="ECO:0000256" key="9">
    <source>
        <dbReference type="SAM" id="Phobius"/>
    </source>
</evidence>
<protein>
    <submittedName>
        <fullName evidence="11">MotA/TolQ/ExbB proton channel family protein</fullName>
    </submittedName>
</protein>
<evidence type="ECO:0000313" key="12">
    <source>
        <dbReference type="Proteomes" id="UP000534783"/>
    </source>
</evidence>
<keyword evidence="12" id="KW-1185">Reference proteome</keyword>
<dbReference type="InterPro" id="IPR050790">
    <property type="entry name" value="ExbB/TolQ_transport"/>
</dbReference>
<accession>A0A7X6DQX1</accession>
<keyword evidence="2 8" id="KW-0813">Transport</keyword>
<keyword evidence="6 9" id="KW-1133">Transmembrane helix</keyword>
<dbReference type="Pfam" id="PF01618">
    <property type="entry name" value="MotA_ExbB"/>
    <property type="match status" value="1"/>
</dbReference>
<reference evidence="11 12" key="1">
    <citation type="journal article" date="2020" name="Nature">
        <title>Bacterial chemolithoautotrophy via manganese oxidation.</title>
        <authorList>
            <person name="Yu H."/>
            <person name="Leadbetter J.R."/>
        </authorList>
    </citation>
    <scope>NUCLEOTIDE SEQUENCE [LARGE SCALE GENOMIC DNA]</scope>
    <source>
        <strain evidence="11 12">Mn-1</strain>
    </source>
</reference>